<proteinExistence type="predicted"/>
<reference evidence="4" key="1">
    <citation type="submission" date="2022-03" db="EMBL/GenBank/DDBJ databases">
        <authorList>
            <person name="Sayadi A."/>
        </authorList>
    </citation>
    <scope>NUCLEOTIDE SEQUENCE</scope>
</reference>
<feature type="repeat" description="ANK" evidence="3">
    <location>
        <begin position="212"/>
        <end position="244"/>
    </location>
</feature>
<sequence>MCSKNDFLRVLKAAQNGNTKFIVEFFFSHKIHWTELNYDQTGDTLIHCAARHGFVDIIDFLLTQFSPKSVDCKNKDGKTALHEAAQNSNHLICERLLKHGADVNALKKADWTPLMLACTKTDLEDTTKTVQVLLNHGALVNCKNKDGWTCFHLIAREGNIEILKVLIEHGLYITEKTRNGRTGLHIAALHGHLAVVILLLDLGLEVDDRDNCGSTVLHEAVSGGHIDVCKELIQRKTNQYVRNNADCNLLHLAASEGHLEIITFLVDDLKFDVNCTNRYGLTPLHCAARKSQVNVYKHLLNLGSNYDAVDNFGRIPNDYFPKMN</sequence>
<dbReference type="Proteomes" id="UP001152888">
    <property type="component" value="Unassembled WGS sequence"/>
</dbReference>
<protein>
    <recommendedName>
        <fullName evidence="6">Ankyrin repeat domain-containing protein 16-like</fullName>
    </recommendedName>
</protein>
<dbReference type="InterPro" id="IPR002110">
    <property type="entry name" value="Ankyrin_rpt"/>
</dbReference>
<dbReference type="Pfam" id="PF12796">
    <property type="entry name" value="Ank_2"/>
    <property type="match status" value="2"/>
</dbReference>
<dbReference type="Gene3D" id="1.25.40.20">
    <property type="entry name" value="Ankyrin repeat-containing domain"/>
    <property type="match status" value="3"/>
</dbReference>
<dbReference type="InterPro" id="IPR036770">
    <property type="entry name" value="Ankyrin_rpt-contain_sf"/>
</dbReference>
<evidence type="ECO:0000256" key="2">
    <source>
        <dbReference type="ARBA" id="ARBA00023043"/>
    </source>
</evidence>
<evidence type="ECO:0008006" key="6">
    <source>
        <dbReference type="Google" id="ProtNLM"/>
    </source>
</evidence>
<comment type="caution">
    <text evidence="4">The sequence shown here is derived from an EMBL/GenBank/DDBJ whole genome shotgun (WGS) entry which is preliminary data.</text>
</comment>
<keyword evidence="5" id="KW-1185">Reference proteome</keyword>
<organism evidence="4 5">
    <name type="scientific">Acanthoscelides obtectus</name>
    <name type="common">Bean weevil</name>
    <name type="synonym">Bruchus obtectus</name>
    <dbReference type="NCBI Taxonomy" id="200917"/>
    <lineage>
        <taxon>Eukaryota</taxon>
        <taxon>Metazoa</taxon>
        <taxon>Ecdysozoa</taxon>
        <taxon>Arthropoda</taxon>
        <taxon>Hexapoda</taxon>
        <taxon>Insecta</taxon>
        <taxon>Pterygota</taxon>
        <taxon>Neoptera</taxon>
        <taxon>Endopterygota</taxon>
        <taxon>Coleoptera</taxon>
        <taxon>Polyphaga</taxon>
        <taxon>Cucujiformia</taxon>
        <taxon>Chrysomeloidea</taxon>
        <taxon>Chrysomelidae</taxon>
        <taxon>Bruchinae</taxon>
        <taxon>Bruchini</taxon>
        <taxon>Acanthoscelides</taxon>
    </lineage>
</organism>
<dbReference type="SUPFAM" id="SSF48403">
    <property type="entry name" value="Ankyrin repeat"/>
    <property type="match status" value="1"/>
</dbReference>
<dbReference type="PANTHER" id="PTHR24161:SF119">
    <property type="entry name" value="ANKYRIN REPEAT DOMAIN 44"/>
    <property type="match status" value="1"/>
</dbReference>
<evidence type="ECO:0000256" key="1">
    <source>
        <dbReference type="ARBA" id="ARBA00022737"/>
    </source>
</evidence>
<name>A0A9P0PMG8_ACAOB</name>
<dbReference type="EMBL" id="CAKOFQ010007002">
    <property type="protein sequence ID" value="CAH1986596.1"/>
    <property type="molecule type" value="Genomic_DNA"/>
</dbReference>
<feature type="repeat" description="ANK" evidence="3">
    <location>
        <begin position="146"/>
        <end position="178"/>
    </location>
</feature>
<dbReference type="AlphaFoldDB" id="A0A9P0PMG8"/>
<dbReference type="PANTHER" id="PTHR24161">
    <property type="entry name" value="ANK_REP_REGION DOMAIN-CONTAINING PROTEIN-RELATED"/>
    <property type="match status" value="1"/>
</dbReference>
<gene>
    <name evidence="4" type="ORF">ACAOBT_LOCUS17339</name>
</gene>
<dbReference type="OrthoDB" id="194358at2759"/>
<dbReference type="Pfam" id="PF00023">
    <property type="entry name" value="Ank"/>
    <property type="match status" value="1"/>
</dbReference>
<dbReference type="PROSITE" id="PS50297">
    <property type="entry name" value="ANK_REP_REGION"/>
    <property type="match status" value="4"/>
</dbReference>
<feature type="repeat" description="ANK" evidence="3">
    <location>
        <begin position="179"/>
        <end position="211"/>
    </location>
</feature>
<dbReference type="PROSITE" id="PS50088">
    <property type="entry name" value="ANK_REPEAT"/>
    <property type="match status" value="6"/>
</dbReference>
<accession>A0A9P0PMG8</accession>
<feature type="repeat" description="ANK" evidence="3">
    <location>
        <begin position="76"/>
        <end position="108"/>
    </location>
</feature>
<evidence type="ECO:0000256" key="3">
    <source>
        <dbReference type="PROSITE-ProRule" id="PRU00023"/>
    </source>
</evidence>
<evidence type="ECO:0000313" key="5">
    <source>
        <dbReference type="Proteomes" id="UP001152888"/>
    </source>
</evidence>
<evidence type="ECO:0000313" key="4">
    <source>
        <dbReference type="EMBL" id="CAH1986596.1"/>
    </source>
</evidence>
<dbReference type="SMART" id="SM00248">
    <property type="entry name" value="ANK"/>
    <property type="match status" value="8"/>
</dbReference>
<feature type="repeat" description="ANK" evidence="3">
    <location>
        <begin position="279"/>
        <end position="311"/>
    </location>
</feature>
<dbReference type="PRINTS" id="PR01415">
    <property type="entry name" value="ANKYRIN"/>
</dbReference>
<keyword evidence="2 3" id="KW-0040">ANK repeat</keyword>
<feature type="repeat" description="ANK" evidence="3">
    <location>
        <begin position="109"/>
        <end position="145"/>
    </location>
</feature>
<dbReference type="Pfam" id="PF13637">
    <property type="entry name" value="Ank_4"/>
    <property type="match status" value="1"/>
</dbReference>
<keyword evidence="1" id="KW-0677">Repeat</keyword>